<feature type="compositionally biased region" description="Basic and acidic residues" evidence="6">
    <location>
        <begin position="446"/>
        <end position="456"/>
    </location>
</feature>
<feature type="region of interest" description="Disordered" evidence="6">
    <location>
        <begin position="207"/>
        <end position="233"/>
    </location>
</feature>
<dbReference type="RefSeq" id="XP_070464881.1">
    <property type="nucleotide sequence ID" value="XM_070608780.1"/>
</dbReference>
<dbReference type="PROSITE" id="PS51450">
    <property type="entry name" value="LRR"/>
    <property type="match status" value="2"/>
</dbReference>
<accession>A0ABM4NIV1</accession>
<feature type="compositionally biased region" description="Low complexity" evidence="6">
    <location>
        <begin position="38"/>
        <end position="47"/>
    </location>
</feature>
<evidence type="ECO:0000313" key="8">
    <source>
        <dbReference type="RefSeq" id="XP_070464881.1"/>
    </source>
</evidence>
<reference evidence="8" key="1">
    <citation type="submission" date="2025-08" db="UniProtKB">
        <authorList>
            <consortium name="RefSeq"/>
        </authorList>
    </citation>
    <scope>IDENTIFICATION</scope>
    <source>
        <tissue evidence="8">Blood</tissue>
    </source>
</reference>
<feature type="region of interest" description="Disordered" evidence="6">
    <location>
        <begin position="418"/>
        <end position="475"/>
    </location>
</feature>
<dbReference type="InterPro" id="IPR043547">
    <property type="entry name" value="Mimecan/Epiphycan/Opticin"/>
</dbReference>
<dbReference type="PANTHER" id="PTHR46269:SF4">
    <property type="entry name" value="OPTICIN"/>
    <property type="match status" value="1"/>
</dbReference>
<dbReference type="Gene3D" id="3.80.10.10">
    <property type="entry name" value="Ribonuclease Inhibitor"/>
    <property type="match status" value="1"/>
</dbReference>
<evidence type="ECO:0000256" key="5">
    <source>
        <dbReference type="ARBA" id="ARBA00023180"/>
    </source>
</evidence>
<comment type="subcellular location">
    <subcellularLocation>
        <location evidence="1">Secreted</location>
    </subcellularLocation>
</comment>
<keyword evidence="7" id="KW-1185">Reference proteome</keyword>
<evidence type="ECO:0000256" key="6">
    <source>
        <dbReference type="SAM" id="MobiDB-lite"/>
    </source>
</evidence>
<sequence>MGWGEGGNAPLAAGAQGLWLRSPGYRESEGGQPPNAPSAPCAPSAPGSLSLHPAEPCGVSPRMGAARAQEHGLLCDRVLGLGEAPFTSADAQKHCRPSIAPWAKLLDVPLHLLCLAEMSSAQASCFEAKTRKGGGNEVKNEQRRAPWSESQEIQDLALALCDLEQSPHLSGSCEAHLEPEEYTGTPMKLSAFLSLLALVLQEAGTTSLPGKERKRREDQKHKDHSSRTALRLENYVPSLDSYDEVIDLSHHEPTDHRDQLPEVKGTSLPPPTSVSSTQSLFAPRTPSSNLTMTRPTPLTRPTTLGLLGSPTSHAKLKRIDLSSNFISSIDDDALRLLPDLKDLILPENQLAALPVLPTGIEVLDVRLNRLRSSGIQPEAFKALERLRFLYLADNLLESIPGPLPLSLRSLHLQVSGLRKSKGARRAQSPEGRGLRAGAPRAAAGSPHRELTGDAGHRSRPGRSPQPQCDFLPLSL</sequence>
<feature type="compositionally biased region" description="Low complexity" evidence="6">
    <location>
        <begin position="435"/>
        <end position="444"/>
    </location>
</feature>
<dbReference type="InterPro" id="IPR032675">
    <property type="entry name" value="LRR_dom_sf"/>
</dbReference>
<keyword evidence="3" id="KW-0732">Signal</keyword>
<proteinExistence type="predicted"/>
<dbReference type="InterPro" id="IPR001611">
    <property type="entry name" value="Leu-rich_rpt"/>
</dbReference>
<keyword evidence="2" id="KW-0964">Secreted</keyword>
<organism evidence="7 8">
    <name type="scientific">Equus przewalskii</name>
    <name type="common">Przewalski's horse</name>
    <name type="synonym">Equus caballus przewalskii</name>
    <dbReference type="NCBI Taxonomy" id="9798"/>
    <lineage>
        <taxon>Eukaryota</taxon>
        <taxon>Metazoa</taxon>
        <taxon>Chordata</taxon>
        <taxon>Craniata</taxon>
        <taxon>Vertebrata</taxon>
        <taxon>Euteleostomi</taxon>
        <taxon>Mammalia</taxon>
        <taxon>Eutheria</taxon>
        <taxon>Laurasiatheria</taxon>
        <taxon>Perissodactyla</taxon>
        <taxon>Equidae</taxon>
        <taxon>Equus</taxon>
    </lineage>
</organism>
<dbReference type="PANTHER" id="PTHR46269">
    <property type="entry name" value="EPIPHYCAN-RELATED"/>
    <property type="match status" value="1"/>
</dbReference>
<keyword evidence="5" id="KW-0325">Glycoprotein</keyword>
<feature type="region of interest" description="Disordered" evidence="6">
    <location>
        <begin position="22"/>
        <end position="47"/>
    </location>
</feature>
<feature type="region of interest" description="Disordered" evidence="6">
    <location>
        <begin position="253"/>
        <end position="300"/>
    </location>
</feature>
<evidence type="ECO:0000256" key="2">
    <source>
        <dbReference type="ARBA" id="ARBA00022525"/>
    </source>
</evidence>
<keyword evidence="4" id="KW-1015">Disulfide bond</keyword>
<evidence type="ECO:0000256" key="4">
    <source>
        <dbReference type="ARBA" id="ARBA00023157"/>
    </source>
</evidence>
<dbReference type="SUPFAM" id="SSF52058">
    <property type="entry name" value="L domain-like"/>
    <property type="match status" value="1"/>
</dbReference>
<evidence type="ECO:0000256" key="3">
    <source>
        <dbReference type="ARBA" id="ARBA00022729"/>
    </source>
</evidence>
<name>A0ABM4NIV1_EQUPR</name>
<evidence type="ECO:0000313" key="7">
    <source>
        <dbReference type="Proteomes" id="UP001652662"/>
    </source>
</evidence>
<dbReference type="Proteomes" id="UP001652662">
    <property type="component" value="Unplaced"/>
</dbReference>
<dbReference type="GeneID" id="103560341"/>
<protein>
    <submittedName>
        <fullName evidence="8">Opticin isoform X3</fullName>
    </submittedName>
</protein>
<evidence type="ECO:0000256" key="1">
    <source>
        <dbReference type="ARBA" id="ARBA00004613"/>
    </source>
</evidence>
<gene>
    <name evidence="8" type="primary">OPTC</name>
</gene>